<sequence>MAFTPINQLVGRFLKQKNLAQIALASQITENWSKIAAKLLPSPLDKEVVAISYRQGRLLLRVPSSLAAQEVQFKQLEIIAAFKELLAEDLIQNIRFRVIPLTDEQDKKLSSKHISVKLPKRS</sequence>
<evidence type="ECO:0000313" key="2">
    <source>
        <dbReference type="Proteomes" id="UP000177521"/>
    </source>
</evidence>
<reference evidence="1 2" key="1">
    <citation type="journal article" date="2016" name="Nat. Commun.">
        <title>Thousands of microbial genomes shed light on interconnected biogeochemical processes in an aquifer system.</title>
        <authorList>
            <person name="Anantharaman K."/>
            <person name="Brown C.T."/>
            <person name="Hug L.A."/>
            <person name="Sharon I."/>
            <person name="Castelle C.J."/>
            <person name="Probst A.J."/>
            <person name="Thomas B.C."/>
            <person name="Singh A."/>
            <person name="Wilkins M.J."/>
            <person name="Karaoz U."/>
            <person name="Brodie E.L."/>
            <person name="Williams K.H."/>
            <person name="Hubbard S.S."/>
            <person name="Banfield J.F."/>
        </authorList>
    </citation>
    <scope>NUCLEOTIDE SEQUENCE [LARGE SCALE GENOMIC DNA]</scope>
</reference>
<dbReference type="EMBL" id="MEWS01000025">
    <property type="protein sequence ID" value="OGC82003.1"/>
    <property type="molecule type" value="Genomic_DNA"/>
</dbReference>
<dbReference type="AlphaFoldDB" id="A0A1F4XLM2"/>
<comment type="caution">
    <text evidence="1">The sequence shown here is derived from an EMBL/GenBank/DDBJ whole genome shotgun (WGS) entry which is preliminary data.</text>
</comment>
<evidence type="ECO:0000313" key="1">
    <source>
        <dbReference type="EMBL" id="OGC82003.1"/>
    </source>
</evidence>
<dbReference type="Pfam" id="PF05258">
    <property type="entry name" value="DciA"/>
    <property type="match status" value="1"/>
</dbReference>
<gene>
    <name evidence="1" type="ORF">A2788_00195</name>
</gene>
<protein>
    <recommendedName>
        <fullName evidence="3">DUF721 domain-containing protein</fullName>
    </recommendedName>
</protein>
<evidence type="ECO:0008006" key="3">
    <source>
        <dbReference type="Google" id="ProtNLM"/>
    </source>
</evidence>
<name>A0A1F4XLM2_9BACT</name>
<proteinExistence type="predicted"/>
<organism evidence="1 2">
    <name type="scientific">Candidatus Abawacabacteria bacterium RIFCSPHIGHO2_01_FULL_46_8</name>
    <dbReference type="NCBI Taxonomy" id="1817815"/>
    <lineage>
        <taxon>Bacteria</taxon>
        <taxon>Candidatus Abawacaibacteriota</taxon>
    </lineage>
</organism>
<dbReference type="InterPro" id="IPR007922">
    <property type="entry name" value="DciA-like"/>
</dbReference>
<dbReference type="Proteomes" id="UP000177521">
    <property type="component" value="Unassembled WGS sequence"/>
</dbReference>
<accession>A0A1F4XLM2</accession>